<name>A0A9P8Y4E4_9PEZI</name>
<evidence type="ECO:0000313" key="3">
    <source>
        <dbReference type="Proteomes" id="UP000756346"/>
    </source>
</evidence>
<evidence type="ECO:0000313" key="2">
    <source>
        <dbReference type="EMBL" id="KAH7029523.1"/>
    </source>
</evidence>
<feature type="region of interest" description="Disordered" evidence="1">
    <location>
        <begin position="1"/>
        <end position="60"/>
    </location>
</feature>
<organism evidence="2 3">
    <name type="scientific">Microdochium trichocladiopsis</name>
    <dbReference type="NCBI Taxonomy" id="1682393"/>
    <lineage>
        <taxon>Eukaryota</taxon>
        <taxon>Fungi</taxon>
        <taxon>Dikarya</taxon>
        <taxon>Ascomycota</taxon>
        <taxon>Pezizomycotina</taxon>
        <taxon>Sordariomycetes</taxon>
        <taxon>Xylariomycetidae</taxon>
        <taxon>Xylariales</taxon>
        <taxon>Microdochiaceae</taxon>
        <taxon>Microdochium</taxon>
    </lineage>
</organism>
<accession>A0A9P8Y4E4</accession>
<dbReference type="EMBL" id="JAGTJQ010000006">
    <property type="protein sequence ID" value="KAH7029523.1"/>
    <property type="molecule type" value="Genomic_DNA"/>
</dbReference>
<comment type="caution">
    <text evidence="2">The sequence shown here is derived from an EMBL/GenBank/DDBJ whole genome shotgun (WGS) entry which is preliminary data.</text>
</comment>
<reference evidence="2" key="1">
    <citation type="journal article" date="2021" name="Nat. Commun.">
        <title>Genetic determinants of endophytism in the Arabidopsis root mycobiome.</title>
        <authorList>
            <person name="Mesny F."/>
            <person name="Miyauchi S."/>
            <person name="Thiergart T."/>
            <person name="Pickel B."/>
            <person name="Atanasova L."/>
            <person name="Karlsson M."/>
            <person name="Huettel B."/>
            <person name="Barry K.W."/>
            <person name="Haridas S."/>
            <person name="Chen C."/>
            <person name="Bauer D."/>
            <person name="Andreopoulos W."/>
            <person name="Pangilinan J."/>
            <person name="LaButti K."/>
            <person name="Riley R."/>
            <person name="Lipzen A."/>
            <person name="Clum A."/>
            <person name="Drula E."/>
            <person name="Henrissat B."/>
            <person name="Kohler A."/>
            <person name="Grigoriev I.V."/>
            <person name="Martin F.M."/>
            <person name="Hacquard S."/>
        </authorList>
    </citation>
    <scope>NUCLEOTIDE SEQUENCE</scope>
    <source>
        <strain evidence="2">MPI-CAGE-CH-0230</strain>
    </source>
</reference>
<sequence>MDGERQTDRAEEEEGKGSGQGAALRVCRVQAQHMAGTKRNGAMAKAGRMQGGEREPGGVARRRGTFRRISPRTGAWFREVCVLWRAGQGHVGPLPRDTLSAPHDGHHSRVLVIGSSLVAQHWSATNKRHPGGY</sequence>
<protein>
    <submittedName>
        <fullName evidence="2">Uncharacterized protein</fullName>
    </submittedName>
</protein>
<dbReference type="RefSeq" id="XP_046011811.1">
    <property type="nucleotide sequence ID" value="XM_046154288.1"/>
</dbReference>
<dbReference type="Proteomes" id="UP000756346">
    <property type="component" value="Unassembled WGS sequence"/>
</dbReference>
<dbReference type="AlphaFoldDB" id="A0A9P8Y4E4"/>
<dbReference type="GeneID" id="70183834"/>
<keyword evidence="3" id="KW-1185">Reference proteome</keyword>
<gene>
    <name evidence="2" type="ORF">B0I36DRAFT_325941</name>
</gene>
<proteinExistence type="predicted"/>
<evidence type="ECO:0000256" key="1">
    <source>
        <dbReference type="SAM" id="MobiDB-lite"/>
    </source>
</evidence>